<feature type="transmembrane region" description="Helical" evidence="8">
    <location>
        <begin position="9"/>
        <end position="28"/>
    </location>
</feature>
<evidence type="ECO:0000256" key="8">
    <source>
        <dbReference type="SAM" id="Phobius"/>
    </source>
</evidence>
<proteinExistence type="predicted"/>
<keyword evidence="3" id="KW-0597">Phosphoprotein</keyword>
<comment type="caution">
    <text evidence="10">The sequence shown here is derived from an EMBL/GenBank/DDBJ whole genome shotgun (WGS) entry which is preliminary data.</text>
</comment>
<dbReference type="SUPFAM" id="SSF47384">
    <property type="entry name" value="Homodimeric domain of signal transducing histidine kinase"/>
    <property type="match status" value="1"/>
</dbReference>
<evidence type="ECO:0000256" key="7">
    <source>
        <dbReference type="SAM" id="Coils"/>
    </source>
</evidence>
<dbReference type="CDD" id="cd00082">
    <property type="entry name" value="HisKA"/>
    <property type="match status" value="1"/>
</dbReference>
<dbReference type="EMBL" id="JSWE01000124">
    <property type="protein sequence ID" value="KIE05107.1"/>
    <property type="molecule type" value="Genomic_DNA"/>
</dbReference>
<dbReference type="GO" id="GO:0000155">
    <property type="term" value="F:phosphorelay sensor kinase activity"/>
    <property type="evidence" value="ECO:0007669"/>
    <property type="project" value="InterPro"/>
</dbReference>
<dbReference type="EC" id="2.7.13.3" evidence="2"/>
<dbReference type="PANTHER" id="PTHR43711:SF26">
    <property type="entry name" value="SENSOR HISTIDINE KINASE RCSC"/>
    <property type="match status" value="1"/>
</dbReference>
<keyword evidence="8" id="KW-0472">Membrane</keyword>
<dbReference type="InterPro" id="IPR003661">
    <property type="entry name" value="HisK_dim/P_dom"/>
</dbReference>
<dbReference type="PROSITE" id="PS50109">
    <property type="entry name" value="HIS_KIN"/>
    <property type="match status" value="1"/>
</dbReference>
<dbReference type="STRING" id="86105.NF27_EY02030"/>
<dbReference type="PRINTS" id="PR00344">
    <property type="entry name" value="BCTRLSENSOR"/>
</dbReference>
<sequence length="507" mass="58208">MLLCVRGSMLYYIIILVFLSLFMAFYILRLRKKLNILHTSNQDLQEFLALETTVKSLIEVIRQEENIHTSSNIMCNTLANLLKIEGMGIYKILQNEIDLTMGEYFVDINNRNLCKEYLTAEFINEVTAHQKANSILSKNFILSDKLINIITMPVVNSDKTFSLIVVFKVSGKEKADEKIDDFIIQVLYYCTHLTGLIIDVKTRVEVDKLIEEKEKSEKQAVDLAEKLEQEIRNSELQNEFIGIISHEFRTPLTVIASSIKLLQININHMYSFLNQLTQRFEVLCSTKGFTKVAPMFHDQELNMKEGLRLDKIDEQIRNINNYILKFSTLIENTMRLSMIESSIAKENSSYFPVEINLKSTLEELVVNFKNFREEVLLEFICDEHLHNIYFDKVSIYLVLSNIISNAIKFSKPNSKVILKLFVANNNSVLIVEDQGIGIPKENQGKIFSKFYRAHNAKTISGTGIGLYLAHKLMEFNGGSINIESELGKGTKVILSFFSQKDKLKGDL</sequence>
<organism evidence="10 11">
    <name type="scientific">Candidatus Jidaibacter acanthamoebae</name>
    <dbReference type="NCBI Taxonomy" id="86105"/>
    <lineage>
        <taxon>Bacteria</taxon>
        <taxon>Pseudomonadati</taxon>
        <taxon>Pseudomonadota</taxon>
        <taxon>Alphaproteobacteria</taxon>
        <taxon>Rickettsiales</taxon>
        <taxon>Candidatus Midichloriaceae</taxon>
        <taxon>Candidatus Jidaibacter</taxon>
    </lineage>
</organism>
<dbReference type="SMART" id="SM00387">
    <property type="entry name" value="HATPase_c"/>
    <property type="match status" value="1"/>
</dbReference>
<dbReference type="InterPro" id="IPR050736">
    <property type="entry name" value="Sensor_HK_Regulatory"/>
</dbReference>
<evidence type="ECO:0000256" key="3">
    <source>
        <dbReference type="ARBA" id="ARBA00022553"/>
    </source>
</evidence>
<keyword evidence="7" id="KW-0175">Coiled coil</keyword>
<name>A0A0C1MSR4_9RICK</name>
<dbReference type="FunFam" id="3.30.565.10:FF:000006">
    <property type="entry name" value="Sensor histidine kinase WalK"/>
    <property type="match status" value="1"/>
</dbReference>
<evidence type="ECO:0000256" key="6">
    <source>
        <dbReference type="ARBA" id="ARBA00023012"/>
    </source>
</evidence>
<dbReference type="Pfam" id="PF02518">
    <property type="entry name" value="HATPase_c"/>
    <property type="match status" value="1"/>
</dbReference>
<dbReference type="InterPro" id="IPR004358">
    <property type="entry name" value="Sig_transdc_His_kin-like_C"/>
</dbReference>
<keyword evidence="5" id="KW-0418">Kinase</keyword>
<dbReference type="SUPFAM" id="SSF55874">
    <property type="entry name" value="ATPase domain of HSP90 chaperone/DNA topoisomerase II/histidine kinase"/>
    <property type="match status" value="1"/>
</dbReference>
<keyword evidence="8" id="KW-1133">Transmembrane helix</keyword>
<evidence type="ECO:0000256" key="1">
    <source>
        <dbReference type="ARBA" id="ARBA00000085"/>
    </source>
</evidence>
<evidence type="ECO:0000256" key="4">
    <source>
        <dbReference type="ARBA" id="ARBA00022679"/>
    </source>
</evidence>
<evidence type="ECO:0000313" key="10">
    <source>
        <dbReference type="EMBL" id="KIE05107.1"/>
    </source>
</evidence>
<keyword evidence="11" id="KW-1185">Reference proteome</keyword>
<feature type="coiled-coil region" evidence="7">
    <location>
        <begin position="206"/>
        <end position="237"/>
    </location>
</feature>
<dbReference type="Gene3D" id="3.30.565.10">
    <property type="entry name" value="Histidine kinase-like ATPase, C-terminal domain"/>
    <property type="match status" value="1"/>
</dbReference>
<dbReference type="InterPro" id="IPR005467">
    <property type="entry name" value="His_kinase_dom"/>
</dbReference>
<reference evidence="10 11" key="1">
    <citation type="submission" date="2014-11" db="EMBL/GenBank/DDBJ databases">
        <title>A Rickettsiales Symbiont of Amoebae With Ancient Features.</title>
        <authorList>
            <person name="Schulz F."/>
            <person name="Martijn J."/>
            <person name="Wascher F."/>
            <person name="Kostanjsek R."/>
            <person name="Ettema T.J."/>
            <person name="Horn M."/>
        </authorList>
    </citation>
    <scope>NUCLEOTIDE SEQUENCE [LARGE SCALE GENOMIC DNA]</scope>
    <source>
        <strain evidence="10 11">UWC36</strain>
    </source>
</reference>
<keyword evidence="8" id="KW-0812">Transmembrane</keyword>
<gene>
    <name evidence="10" type="ORF">NF27_EY02030</name>
</gene>
<evidence type="ECO:0000256" key="2">
    <source>
        <dbReference type="ARBA" id="ARBA00012438"/>
    </source>
</evidence>
<dbReference type="PANTHER" id="PTHR43711">
    <property type="entry name" value="TWO-COMPONENT HISTIDINE KINASE"/>
    <property type="match status" value="1"/>
</dbReference>
<dbReference type="AlphaFoldDB" id="A0A0C1MSR4"/>
<dbReference type="InterPro" id="IPR036890">
    <property type="entry name" value="HATPase_C_sf"/>
</dbReference>
<dbReference type="InterPro" id="IPR036097">
    <property type="entry name" value="HisK_dim/P_sf"/>
</dbReference>
<feature type="domain" description="Histidine kinase" evidence="9">
    <location>
        <begin position="243"/>
        <end position="500"/>
    </location>
</feature>
<evidence type="ECO:0000313" key="11">
    <source>
        <dbReference type="Proteomes" id="UP000031258"/>
    </source>
</evidence>
<evidence type="ECO:0000256" key="5">
    <source>
        <dbReference type="ARBA" id="ARBA00022777"/>
    </source>
</evidence>
<dbReference type="InterPro" id="IPR003594">
    <property type="entry name" value="HATPase_dom"/>
</dbReference>
<evidence type="ECO:0000259" key="9">
    <source>
        <dbReference type="PROSITE" id="PS50109"/>
    </source>
</evidence>
<keyword evidence="6" id="KW-0902">Two-component regulatory system</keyword>
<dbReference type="Gene3D" id="1.10.287.130">
    <property type="match status" value="1"/>
</dbReference>
<comment type="catalytic activity">
    <reaction evidence="1">
        <text>ATP + protein L-histidine = ADP + protein N-phospho-L-histidine.</text>
        <dbReference type="EC" id="2.7.13.3"/>
    </reaction>
</comment>
<accession>A0A0C1MSR4</accession>
<dbReference type="Proteomes" id="UP000031258">
    <property type="component" value="Unassembled WGS sequence"/>
</dbReference>
<dbReference type="CDD" id="cd00075">
    <property type="entry name" value="HATPase"/>
    <property type="match status" value="1"/>
</dbReference>
<keyword evidence="4" id="KW-0808">Transferase</keyword>
<protein>
    <recommendedName>
        <fullName evidence="2">histidine kinase</fullName>
        <ecNumber evidence="2">2.7.13.3</ecNumber>
    </recommendedName>
</protein>